<organism evidence="1 2">
    <name type="scientific">Acidovorax soli</name>
    <dbReference type="NCBI Taxonomy" id="592050"/>
    <lineage>
        <taxon>Bacteria</taxon>
        <taxon>Pseudomonadati</taxon>
        <taxon>Pseudomonadota</taxon>
        <taxon>Betaproteobacteria</taxon>
        <taxon>Burkholderiales</taxon>
        <taxon>Comamonadaceae</taxon>
        <taxon>Acidovorax</taxon>
    </lineage>
</organism>
<dbReference type="AlphaFoldDB" id="A0A7X0PLN8"/>
<accession>A0A7X0PLN8</accession>
<evidence type="ECO:0000313" key="1">
    <source>
        <dbReference type="EMBL" id="MBB6563899.1"/>
    </source>
</evidence>
<dbReference type="EMBL" id="JACHLK010000024">
    <property type="protein sequence ID" value="MBB6563899.1"/>
    <property type="molecule type" value="Genomic_DNA"/>
</dbReference>
<sequence length="47" mass="5200">MYDLLAWPARPLDEPTTMTPQDLKSIMGSGLLSFPVTDFDAQGNFNP</sequence>
<reference evidence="1 2" key="1">
    <citation type="submission" date="2020-08" db="EMBL/GenBank/DDBJ databases">
        <title>Functional genomics of gut bacteria from endangered species of beetles.</title>
        <authorList>
            <person name="Carlos-Shanley C."/>
        </authorList>
    </citation>
    <scope>NUCLEOTIDE SEQUENCE [LARGE SCALE GENOMIC DNA]</scope>
    <source>
        <strain evidence="1 2">S00198</strain>
    </source>
</reference>
<comment type="caution">
    <text evidence="1">The sequence shown here is derived from an EMBL/GenBank/DDBJ whole genome shotgun (WGS) entry which is preliminary data.</text>
</comment>
<protein>
    <submittedName>
        <fullName evidence="1">Uncharacterized protein</fullName>
    </submittedName>
</protein>
<feature type="non-terminal residue" evidence="1">
    <location>
        <position position="47"/>
    </location>
</feature>
<evidence type="ECO:0000313" key="2">
    <source>
        <dbReference type="Proteomes" id="UP000575083"/>
    </source>
</evidence>
<name>A0A7X0PLN8_9BURK</name>
<proteinExistence type="predicted"/>
<gene>
    <name evidence="1" type="ORF">HNP48_006625</name>
</gene>
<keyword evidence="2" id="KW-1185">Reference proteome</keyword>
<dbReference type="Proteomes" id="UP000575083">
    <property type="component" value="Unassembled WGS sequence"/>
</dbReference>